<evidence type="ECO:0000313" key="2">
    <source>
        <dbReference type="EMBL" id="GAA5063703.1"/>
    </source>
</evidence>
<keyword evidence="1" id="KW-0732">Signal</keyword>
<keyword evidence="3" id="KW-1185">Reference proteome</keyword>
<evidence type="ECO:0008006" key="4">
    <source>
        <dbReference type="Google" id="ProtNLM"/>
    </source>
</evidence>
<feature type="signal peptide" evidence="1">
    <location>
        <begin position="1"/>
        <end position="16"/>
    </location>
</feature>
<sequence>MAGAALSLLGAGVASAGTGPVPAAGTSATPAGAAGTEAGNPASAVAQAAGVCADAYQIGTTSYIDRDTETIASVKQFYSPQCNENYGYVWVWKSFLDKNISFDLTAGVWSYDRDSLVGTRNVLDARGQEFWGNAANTVSECTSGYGLIAIAGEASHEVRTAKRC</sequence>
<protein>
    <recommendedName>
        <fullName evidence="4">Secreted protein</fullName>
    </recommendedName>
</protein>
<evidence type="ECO:0000256" key="1">
    <source>
        <dbReference type="SAM" id="SignalP"/>
    </source>
</evidence>
<reference evidence="3" key="1">
    <citation type="journal article" date="2019" name="Int. J. Syst. Evol. Microbiol.">
        <title>The Global Catalogue of Microorganisms (GCM) 10K type strain sequencing project: providing services to taxonomists for standard genome sequencing and annotation.</title>
        <authorList>
            <consortium name="The Broad Institute Genomics Platform"/>
            <consortium name="The Broad Institute Genome Sequencing Center for Infectious Disease"/>
            <person name="Wu L."/>
            <person name="Ma J."/>
        </authorList>
    </citation>
    <scope>NUCLEOTIDE SEQUENCE [LARGE SCALE GENOMIC DNA]</scope>
    <source>
        <strain evidence="3">JCM 18410</strain>
    </source>
</reference>
<dbReference type="Proteomes" id="UP001500124">
    <property type="component" value="Unassembled WGS sequence"/>
</dbReference>
<name>A0ABP9KQN7_9ACTN</name>
<evidence type="ECO:0000313" key="3">
    <source>
        <dbReference type="Proteomes" id="UP001500124"/>
    </source>
</evidence>
<gene>
    <name evidence="2" type="ORF">GCM10023336_43200</name>
</gene>
<proteinExistence type="predicted"/>
<dbReference type="EMBL" id="BAABKC010000062">
    <property type="protein sequence ID" value="GAA5063703.1"/>
    <property type="molecule type" value="Genomic_DNA"/>
</dbReference>
<comment type="caution">
    <text evidence="2">The sequence shown here is derived from an EMBL/GenBank/DDBJ whole genome shotgun (WGS) entry which is preliminary data.</text>
</comment>
<accession>A0ABP9KQN7</accession>
<organism evidence="2 3">
    <name type="scientific">Streptomyces similanensis</name>
    <dbReference type="NCBI Taxonomy" id="1274988"/>
    <lineage>
        <taxon>Bacteria</taxon>
        <taxon>Bacillati</taxon>
        <taxon>Actinomycetota</taxon>
        <taxon>Actinomycetes</taxon>
        <taxon>Kitasatosporales</taxon>
        <taxon>Streptomycetaceae</taxon>
        <taxon>Streptomyces</taxon>
    </lineage>
</organism>
<feature type="chain" id="PRO_5047358982" description="Secreted protein" evidence="1">
    <location>
        <begin position="17"/>
        <end position="164"/>
    </location>
</feature>